<feature type="non-terminal residue" evidence="7">
    <location>
        <position position="227"/>
    </location>
</feature>
<dbReference type="InterPro" id="IPR019427">
    <property type="entry name" value="7TM_GPCR_serpentine_rcpt_Srw"/>
</dbReference>
<name>A0AAV2PV69_MEGNR</name>
<evidence type="ECO:0000256" key="2">
    <source>
        <dbReference type="ARBA" id="ARBA00022692"/>
    </source>
</evidence>
<dbReference type="Pfam" id="PF10324">
    <property type="entry name" value="7TM_GPCR_Srw"/>
    <property type="match status" value="1"/>
</dbReference>
<evidence type="ECO:0000256" key="3">
    <source>
        <dbReference type="ARBA" id="ARBA00022989"/>
    </source>
</evidence>
<evidence type="ECO:0000313" key="7">
    <source>
        <dbReference type="EMBL" id="CAL4064159.1"/>
    </source>
</evidence>
<comment type="caution">
    <text evidence="7">The sequence shown here is derived from an EMBL/GenBank/DDBJ whole genome shotgun (WGS) entry which is preliminary data.</text>
</comment>
<dbReference type="GO" id="GO:0016020">
    <property type="term" value="C:membrane"/>
    <property type="evidence" value="ECO:0007669"/>
    <property type="project" value="UniProtKB-SubCell"/>
</dbReference>
<dbReference type="InterPro" id="IPR053093">
    <property type="entry name" value="GPCR-like"/>
</dbReference>
<comment type="subcellular location">
    <subcellularLocation>
        <location evidence="1">Membrane</location>
    </subcellularLocation>
</comment>
<dbReference type="GO" id="GO:0008528">
    <property type="term" value="F:G protein-coupled peptide receptor activity"/>
    <property type="evidence" value="ECO:0007669"/>
    <property type="project" value="InterPro"/>
</dbReference>
<accession>A0AAV2PV69</accession>
<protein>
    <recommendedName>
        <fullName evidence="6">G-protein coupled receptors family 1 profile domain-containing protein</fullName>
    </recommendedName>
</protein>
<evidence type="ECO:0000313" key="8">
    <source>
        <dbReference type="Proteomes" id="UP001497623"/>
    </source>
</evidence>
<dbReference type="Gene3D" id="1.20.1070.10">
    <property type="entry name" value="Rhodopsin 7-helix transmembrane proteins"/>
    <property type="match status" value="1"/>
</dbReference>
<feature type="transmembrane region" description="Helical" evidence="5">
    <location>
        <begin position="122"/>
        <end position="142"/>
    </location>
</feature>
<keyword evidence="8" id="KW-1185">Reference proteome</keyword>
<feature type="transmembrane region" description="Helical" evidence="5">
    <location>
        <begin position="72"/>
        <end position="91"/>
    </location>
</feature>
<evidence type="ECO:0000256" key="5">
    <source>
        <dbReference type="SAM" id="Phobius"/>
    </source>
</evidence>
<dbReference type="PANTHER" id="PTHR47760:SF1">
    <property type="entry name" value="G-PROTEIN COUPLED RECEPTORS FAMILY 1 PROFILE DOMAIN-CONTAINING PROTEIN"/>
    <property type="match status" value="1"/>
</dbReference>
<dbReference type="InterPro" id="IPR017452">
    <property type="entry name" value="GPCR_Rhodpsn_7TM"/>
</dbReference>
<dbReference type="PANTHER" id="PTHR47760">
    <property type="entry name" value="G-PROTEIN COUPLED RECEPTOR B0563.6-LIKE PROTEIN-RELATED"/>
    <property type="match status" value="1"/>
</dbReference>
<proteinExistence type="predicted"/>
<feature type="transmembrane region" description="Helical" evidence="5">
    <location>
        <begin position="162"/>
        <end position="183"/>
    </location>
</feature>
<evidence type="ECO:0000259" key="6">
    <source>
        <dbReference type="PROSITE" id="PS50262"/>
    </source>
</evidence>
<dbReference type="SUPFAM" id="SSF81321">
    <property type="entry name" value="Family A G protein-coupled receptor-like"/>
    <property type="match status" value="1"/>
</dbReference>
<keyword evidence="3 5" id="KW-1133">Transmembrane helix</keyword>
<keyword evidence="2 5" id="KW-0812">Transmembrane</keyword>
<feature type="transmembrane region" description="Helical" evidence="5">
    <location>
        <begin position="21"/>
        <end position="38"/>
    </location>
</feature>
<dbReference type="EMBL" id="CAXKWB010001372">
    <property type="protein sequence ID" value="CAL4064159.1"/>
    <property type="molecule type" value="Genomic_DNA"/>
</dbReference>
<dbReference type="AlphaFoldDB" id="A0AAV2PV69"/>
<evidence type="ECO:0000256" key="4">
    <source>
        <dbReference type="ARBA" id="ARBA00023136"/>
    </source>
</evidence>
<dbReference type="PROSITE" id="PS50262">
    <property type="entry name" value="G_PROTEIN_RECEP_F1_2"/>
    <property type="match status" value="1"/>
</dbReference>
<dbReference type="Proteomes" id="UP001497623">
    <property type="component" value="Unassembled WGS sequence"/>
</dbReference>
<gene>
    <name evidence="7" type="ORF">MNOR_LOCUS3880</name>
</gene>
<feature type="domain" description="G-protein coupled receptors family 1 profile" evidence="6">
    <location>
        <begin position="1"/>
        <end position="181"/>
    </location>
</feature>
<reference evidence="7 8" key="1">
    <citation type="submission" date="2024-05" db="EMBL/GenBank/DDBJ databases">
        <authorList>
            <person name="Wallberg A."/>
        </authorList>
    </citation>
    <scope>NUCLEOTIDE SEQUENCE [LARGE SCALE GENOMIC DNA]</scope>
</reference>
<organism evidence="7 8">
    <name type="scientific">Meganyctiphanes norvegica</name>
    <name type="common">Northern krill</name>
    <name type="synonym">Thysanopoda norvegica</name>
    <dbReference type="NCBI Taxonomy" id="48144"/>
    <lineage>
        <taxon>Eukaryota</taxon>
        <taxon>Metazoa</taxon>
        <taxon>Ecdysozoa</taxon>
        <taxon>Arthropoda</taxon>
        <taxon>Crustacea</taxon>
        <taxon>Multicrustacea</taxon>
        <taxon>Malacostraca</taxon>
        <taxon>Eumalacostraca</taxon>
        <taxon>Eucarida</taxon>
        <taxon>Euphausiacea</taxon>
        <taxon>Euphausiidae</taxon>
        <taxon>Meganyctiphanes</taxon>
    </lineage>
</organism>
<sequence>MQCVIIKTIQQKGCKSAPKKVALAYITSLLMYIPHSFYELPEYNYDREIWVVVEGSIWNIVLWKIWTLIVQIFHRILSSVILVYLNIKILFAMIEYSKRRESVCSSSSNKNGKKGSHRERQIIYLLLALTFSFLVTNIPSALMKIFTNVHRYCEISFNEEVARAVVNCIEMFGYSIDFFLYFFMNSDYRLGLKSILNCTKSILETRRVTTVIDKDSENLPANGDTKS</sequence>
<evidence type="ECO:0000256" key="1">
    <source>
        <dbReference type="ARBA" id="ARBA00004370"/>
    </source>
</evidence>
<keyword evidence="4 5" id="KW-0472">Membrane</keyword>